<dbReference type="RefSeq" id="WP_326568872.1">
    <property type="nucleotide sequence ID" value="NZ_CP142149.1"/>
</dbReference>
<protein>
    <submittedName>
        <fullName evidence="1">Uncharacterized protein</fullName>
    </submittedName>
</protein>
<dbReference type="Proteomes" id="UP001330812">
    <property type="component" value="Chromosome"/>
</dbReference>
<dbReference type="EMBL" id="CP142149">
    <property type="protein sequence ID" value="WSE29914.1"/>
    <property type="molecule type" value="Genomic_DNA"/>
</dbReference>
<name>A0ABZ1I8Q0_9PSEU</name>
<keyword evidence="2" id="KW-1185">Reference proteome</keyword>
<sequence length="173" mass="19349">MAWMSPEAARIAGADLLDTVSRKDLGAGARSTIRRGWITVDGAHLLKARYKSYFGDRRRFLSVMDYEVAVNGRGIPDLHLTEEGEPRVSRLLRRGISFAWAALVRQSKDLPNVRMAAYVSVSPIMLEPDQFTGNATFCTVPLGQPGYTDPTTLRDEIVVALFSEDCRHPLKRR</sequence>
<evidence type="ECO:0000313" key="2">
    <source>
        <dbReference type="Proteomes" id="UP001330812"/>
    </source>
</evidence>
<accession>A0ABZ1I8Q0</accession>
<evidence type="ECO:0000313" key="1">
    <source>
        <dbReference type="EMBL" id="WSE29914.1"/>
    </source>
</evidence>
<proteinExistence type="predicted"/>
<gene>
    <name evidence="1" type="ORF">VSH64_45200</name>
</gene>
<reference evidence="1 2" key="1">
    <citation type="journal article" date="2015" name="Int. J. Syst. Evol. Microbiol.">
        <title>Amycolatopsis rhabdoformis sp. nov., an actinomycete isolated from a tropical forest soil.</title>
        <authorList>
            <person name="Souza W.R."/>
            <person name="Silva R.E."/>
            <person name="Goodfellow M."/>
            <person name="Busarakam K."/>
            <person name="Figueiro F.S."/>
            <person name="Ferreira D."/>
            <person name="Rodrigues-Filho E."/>
            <person name="Moraes L.A.B."/>
            <person name="Zucchi T.D."/>
        </authorList>
    </citation>
    <scope>NUCLEOTIDE SEQUENCE [LARGE SCALE GENOMIC DNA]</scope>
    <source>
        <strain evidence="1 2">NCIMB 14900</strain>
    </source>
</reference>
<organism evidence="1 2">
    <name type="scientific">Amycolatopsis rhabdoformis</name>
    <dbReference type="NCBI Taxonomy" id="1448059"/>
    <lineage>
        <taxon>Bacteria</taxon>
        <taxon>Bacillati</taxon>
        <taxon>Actinomycetota</taxon>
        <taxon>Actinomycetes</taxon>
        <taxon>Pseudonocardiales</taxon>
        <taxon>Pseudonocardiaceae</taxon>
        <taxon>Amycolatopsis</taxon>
    </lineage>
</organism>